<organism evidence="1 2">
    <name type="scientific">Psychroflexus maritimus</name>
    <dbReference type="NCBI Taxonomy" id="2714865"/>
    <lineage>
        <taxon>Bacteria</taxon>
        <taxon>Pseudomonadati</taxon>
        <taxon>Bacteroidota</taxon>
        <taxon>Flavobacteriia</taxon>
        <taxon>Flavobacteriales</taxon>
        <taxon>Flavobacteriaceae</taxon>
        <taxon>Psychroflexus</taxon>
    </lineage>
</organism>
<keyword evidence="2" id="KW-1185">Reference proteome</keyword>
<dbReference type="EMBL" id="JAANAS010000094">
    <property type="protein sequence ID" value="NGZ90745.1"/>
    <property type="molecule type" value="Genomic_DNA"/>
</dbReference>
<evidence type="ECO:0000313" key="2">
    <source>
        <dbReference type="Proteomes" id="UP000643701"/>
    </source>
</evidence>
<dbReference type="AlphaFoldDB" id="A0A967AFD5"/>
<reference evidence="1" key="1">
    <citation type="submission" date="2020-03" db="EMBL/GenBank/DDBJ databases">
        <title>Psychroflexus Maritimus sp. nov., isolate from marine sediment.</title>
        <authorList>
            <person name="Zhong Y.-L."/>
        </authorList>
    </citation>
    <scope>NUCLEOTIDE SEQUENCE</scope>
    <source>
        <strain evidence="1">C1</strain>
    </source>
</reference>
<dbReference type="Proteomes" id="UP000643701">
    <property type="component" value="Unassembled WGS sequence"/>
</dbReference>
<sequence length="119" mass="14121">MKGIHDLDPQMIDRGVVMVIPKPKFYEWEEEVFPGSPTTADRNEFTSYLIDDEAYNGDAKQALKKHWKFIFENELFSVCTDDALWPKRRTWKSFNEFFEVKFSTMVFDLLDDGVYKANY</sequence>
<accession>A0A967AFD5</accession>
<name>A0A967AFD5_9FLAO</name>
<protein>
    <submittedName>
        <fullName evidence="1">Uncharacterized protein</fullName>
    </submittedName>
</protein>
<comment type="caution">
    <text evidence="1">The sequence shown here is derived from an EMBL/GenBank/DDBJ whole genome shotgun (WGS) entry which is preliminary data.</text>
</comment>
<gene>
    <name evidence="1" type="ORF">G7034_10835</name>
</gene>
<proteinExistence type="predicted"/>
<evidence type="ECO:0000313" key="1">
    <source>
        <dbReference type="EMBL" id="NGZ90745.1"/>
    </source>
</evidence>
<dbReference type="RefSeq" id="WP_166400976.1">
    <property type="nucleotide sequence ID" value="NZ_JAANAS010000094.1"/>
</dbReference>